<gene>
    <name evidence="1" type="ORF">PY649_03150</name>
</gene>
<dbReference type="RefSeq" id="WP_285866675.1">
    <property type="nucleotide sequence ID" value="NZ_JARFYM010000002.1"/>
</dbReference>
<keyword evidence="2" id="KW-1185">Reference proteome</keyword>
<evidence type="ECO:0000313" key="2">
    <source>
        <dbReference type="Proteomes" id="UP001172645"/>
    </source>
</evidence>
<proteinExistence type="predicted"/>
<dbReference type="Pfam" id="PF07704">
    <property type="entry name" value="PSK_trans_fac"/>
    <property type="match status" value="1"/>
</dbReference>
<organism evidence="1 2">
    <name type="scientific">Rhizobium mayense</name>
    <dbReference type="NCBI Taxonomy" id="1312184"/>
    <lineage>
        <taxon>Bacteria</taxon>
        <taxon>Pseudomonadati</taxon>
        <taxon>Pseudomonadota</taxon>
        <taxon>Alphaproteobacteria</taxon>
        <taxon>Hyphomicrobiales</taxon>
        <taxon>Rhizobiaceae</taxon>
        <taxon>Rhizobium/Agrobacterium group</taxon>
        <taxon>Rhizobium</taxon>
    </lineage>
</organism>
<sequence length="82" mass="9295">MAEPQLSVRSAKARDLAHRLARRENRTIADIVERALESYEIREAGREPASSFYARMAMGDDDDIDLEAVIREGRQVNHGIDL</sequence>
<name>A0ABT7JQ39_9HYPH</name>
<evidence type="ECO:0000313" key="1">
    <source>
        <dbReference type="EMBL" id="MDL2397878.1"/>
    </source>
</evidence>
<protein>
    <submittedName>
        <fullName evidence="1">Plasmid stabilization protein</fullName>
    </submittedName>
</protein>
<comment type="caution">
    <text evidence="1">The sequence shown here is derived from an EMBL/GenBank/DDBJ whole genome shotgun (WGS) entry which is preliminary data.</text>
</comment>
<reference evidence="1" key="1">
    <citation type="submission" date="2023-06" db="EMBL/GenBank/DDBJ databases">
        <title>Phylogenetic Diversity of Rhizobium strains.</title>
        <authorList>
            <person name="Moura F.T."/>
            <person name="Helene L.C.F."/>
            <person name="Hungria M."/>
        </authorList>
    </citation>
    <scope>NUCLEOTIDE SEQUENCE</scope>
    <source>
        <strain evidence="1">CCGE526</strain>
    </source>
</reference>
<accession>A0ABT7JQ39</accession>
<dbReference type="EMBL" id="JARFYM010000002">
    <property type="protein sequence ID" value="MDL2397878.1"/>
    <property type="molecule type" value="Genomic_DNA"/>
</dbReference>
<dbReference type="InterPro" id="IPR011660">
    <property type="entry name" value="VapB-like"/>
</dbReference>
<dbReference type="Proteomes" id="UP001172645">
    <property type="component" value="Unassembled WGS sequence"/>
</dbReference>